<proteinExistence type="predicted"/>
<sequence>MKIFSSSAGLAAGRLRFTLYPVPTEITAALKQVFQPLWDIHIRLDAAGKSGIVDGSHRFDGERVYVRRARQRGGREHWPNGPVIVIRDCTPMVVGAGQRGRKGMSFSRHLR</sequence>
<protein>
    <submittedName>
        <fullName evidence="1">Uncharacterized protein</fullName>
    </submittedName>
</protein>
<reference evidence="1 2" key="1">
    <citation type="submission" date="2018-06" db="EMBL/GenBank/DDBJ databases">
        <title>Comparative genomics of Bradyrhizobium nodulating Arachidis hypogaea.</title>
        <authorList>
            <person name="Li Y."/>
        </authorList>
    </citation>
    <scope>NUCLEOTIDE SEQUENCE [LARGE SCALE GENOMIC DNA]</scope>
    <source>
        <strain evidence="1 2">CCBAU 051107</strain>
    </source>
</reference>
<dbReference type="KEGG" id="barh:WN72_44725"/>
<evidence type="ECO:0000313" key="1">
    <source>
        <dbReference type="EMBL" id="QOZ72606.1"/>
    </source>
</evidence>
<organism evidence="1 2">
    <name type="scientific">Bradyrhizobium arachidis</name>
    <dbReference type="NCBI Taxonomy" id="858423"/>
    <lineage>
        <taxon>Bacteria</taxon>
        <taxon>Pseudomonadati</taxon>
        <taxon>Pseudomonadota</taxon>
        <taxon>Alphaproteobacteria</taxon>
        <taxon>Hyphomicrobiales</taxon>
        <taxon>Nitrobacteraceae</taxon>
        <taxon>Bradyrhizobium</taxon>
    </lineage>
</organism>
<name>A0AAE7NWK6_9BRAD</name>
<dbReference type="EMBL" id="CP030050">
    <property type="protein sequence ID" value="QOZ72606.1"/>
    <property type="molecule type" value="Genomic_DNA"/>
</dbReference>
<dbReference type="AlphaFoldDB" id="A0AAE7NWK6"/>
<dbReference type="Proteomes" id="UP000594015">
    <property type="component" value="Chromosome"/>
</dbReference>
<gene>
    <name evidence="1" type="ORF">WN72_44725</name>
</gene>
<accession>A0AAE7NWK6</accession>
<evidence type="ECO:0000313" key="2">
    <source>
        <dbReference type="Proteomes" id="UP000594015"/>
    </source>
</evidence>